<accession>W6AIT9</accession>
<keyword evidence="9" id="KW-1185">Reference proteome</keyword>
<dbReference type="GO" id="GO:0016616">
    <property type="term" value="F:oxidoreductase activity, acting on the CH-OH group of donors, NAD or NADP as acceptor"/>
    <property type="evidence" value="ECO:0007669"/>
    <property type="project" value="UniProtKB-ARBA"/>
</dbReference>
<dbReference type="KEGG" id="ssab:SSABA_v1c02120"/>
<dbReference type="InterPro" id="IPR036812">
    <property type="entry name" value="NAD(P)_OxRdtase_dom_sf"/>
</dbReference>
<dbReference type="Proteomes" id="UP000019265">
    <property type="component" value="Chromosome"/>
</dbReference>
<dbReference type="OrthoDB" id="9804790at2"/>
<name>W6AIT9_9MOLU</name>
<feature type="site" description="Lowers pKa of active site Tyr" evidence="6">
    <location>
        <position position="79"/>
    </location>
</feature>
<dbReference type="HOGENOM" id="CLU_023205_0_1_14"/>
<evidence type="ECO:0000313" key="8">
    <source>
        <dbReference type="EMBL" id="AHI53624.1"/>
    </source>
</evidence>
<feature type="binding site" evidence="5">
    <location>
        <position position="110"/>
    </location>
    <ligand>
        <name>substrate</name>
    </ligand>
</feature>
<dbReference type="PANTHER" id="PTHR43827">
    <property type="entry name" value="2,5-DIKETO-D-GLUCONIC ACID REDUCTASE"/>
    <property type="match status" value="1"/>
</dbReference>
<dbReference type="AlphaFoldDB" id="W6AIT9"/>
<dbReference type="InterPro" id="IPR020471">
    <property type="entry name" value="AKR"/>
</dbReference>
<keyword evidence="3" id="KW-0560">Oxidoreductase</keyword>
<dbReference type="Pfam" id="PF00248">
    <property type="entry name" value="Aldo_ket_red"/>
    <property type="match status" value="1"/>
</dbReference>
<dbReference type="SUPFAM" id="SSF51430">
    <property type="entry name" value="NAD(P)-linked oxidoreductase"/>
    <property type="match status" value="1"/>
</dbReference>
<sequence length="274" mass="31639">MNKILKNDIILNNGVKMPQIGLGTYKMTDETITKDAIIFALKLGYRNLDTAQIYKNHKIVAQAIKESGIPRNEIFITSKIWITDFRDAKIAFQRILDELEIEYLDLCLLHWFAPNWRDAYLVLEEEYKNKRIHAIGVSNFLEEHLEELLTTTSVIPAVNQVELHPQLPCVALTDYCQKKGIAITSWQTIMRGEIDKVPYIQEISKKYNATPAQVALKWAWQRGIIIIPKSVTFSRIEENANLGFFELTEEEIKKINDLGPELRLGPNPNNWEEL</sequence>
<dbReference type="FunFam" id="3.20.20.100:FF:000002">
    <property type="entry name" value="2,5-diketo-D-gluconic acid reductase A"/>
    <property type="match status" value="1"/>
</dbReference>
<evidence type="ECO:0000256" key="1">
    <source>
        <dbReference type="ARBA" id="ARBA00007905"/>
    </source>
</evidence>
<dbReference type="STRING" id="1276257.SSABA_v1c02120"/>
<evidence type="ECO:0000256" key="2">
    <source>
        <dbReference type="ARBA" id="ARBA00022857"/>
    </source>
</evidence>
<feature type="domain" description="NADP-dependent oxidoreductase" evidence="7">
    <location>
        <begin position="20"/>
        <end position="258"/>
    </location>
</feature>
<dbReference type="InterPro" id="IPR023210">
    <property type="entry name" value="NADP_OxRdtase_dom"/>
</dbReference>
<evidence type="ECO:0000256" key="4">
    <source>
        <dbReference type="PIRSR" id="PIRSR000097-1"/>
    </source>
</evidence>
<dbReference type="EMBL" id="CP006934">
    <property type="protein sequence ID" value="AHI53624.1"/>
    <property type="molecule type" value="Genomic_DNA"/>
</dbReference>
<feature type="active site" description="Proton donor" evidence="4">
    <location>
        <position position="54"/>
    </location>
</feature>
<protein>
    <submittedName>
        <fullName evidence="8">Aldo/keto reductase</fullName>
    </submittedName>
</protein>
<dbReference type="eggNOG" id="COG0656">
    <property type="taxonomic scope" value="Bacteria"/>
</dbReference>
<evidence type="ECO:0000313" key="9">
    <source>
        <dbReference type="Proteomes" id="UP000019265"/>
    </source>
</evidence>
<dbReference type="PANTHER" id="PTHR43827:SF3">
    <property type="entry name" value="NADP-DEPENDENT OXIDOREDUCTASE DOMAIN-CONTAINING PROTEIN"/>
    <property type="match status" value="1"/>
</dbReference>
<dbReference type="PRINTS" id="PR00069">
    <property type="entry name" value="ALDKETRDTASE"/>
</dbReference>
<evidence type="ECO:0000256" key="3">
    <source>
        <dbReference type="ARBA" id="ARBA00023002"/>
    </source>
</evidence>
<organism evidence="8 9">
    <name type="scientific">Spiroplasma sabaudiense Ar-1343</name>
    <dbReference type="NCBI Taxonomy" id="1276257"/>
    <lineage>
        <taxon>Bacteria</taxon>
        <taxon>Bacillati</taxon>
        <taxon>Mycoplasmatota</taxon>
        <taxon>Mollicutes</taxon>
        <taxon>Entomoplasmatales</taxon>
        <taxon>Spiroplasmataceae</taxon>
        <taxon>Spiroplasma</taxon>
    </lineage>
</organism>
<dbReference type="PROSITE" id="PS00063">
    <property type="entry name" value="ALDOKETO_REDUCTASE_3"/>
    <property type="match status" value="1"/>
</dbReference>
<comment type="similarity">
    <text evidence="1">Belongs to the aldo/keto reductase family.</text>
</comment>
<proteinExistence type="inferred from homology"/>
<evidence type="ECO:0000259" key="7">
    <source>
        <dbReference type="Pfam" id="PF00248"/>
    </source>
</evidence>
<keyword evidence="2" id="KW-0521">NADP</keyword>
<dbReference type="Gene3D" id="3.20.20.100">
    <property type="entry name" value="NADP-dependent oxidoreductase domain"/>
    <property type="match status" value="1"/>
</dbReference>
<reference evidence="8 9" key="1">
    <citation type="journal article" date="2014" name="Genome Biol. Evol.">
        <title>Molecular evolution of the substrate utilization strategies and putative virulence factors in mosquito-associated Spiroplasma species.</title>
        <authorList>
            <person name="Chang T.H."/>
            <person name="Lo W.S."/>
            <person name="Ku C."/>
            <person name="Chen L.L."/>
            <person name="Kuo C.H."/>
        </authorList>
    </citation>
    <scope>NUCLEOTIDE SEQUENCE [LARGE SCALE GENOMIC DNA]</scope>
    <source>
        <strain evidence="8">Ar-1343</strain>
    </source>
</reference>
<evidence type="ECO:0000256" key="6">
    <source>
        <dbReference type="PIRSR" id="PIRSR000097-3"/>
    </source>
</evidence>
<dbReference type="RefSeq" id="WP_025250759.1">
    <property type="nucleotide sequence ID" value="NZ_CP006934.1"/>
</dbReference>
<dbReference type="PATRIC" id="fig|1276257.3.peg.218"/>
<evidence type="ECO:0000256" key="5">
    <source>
        <dbReference type="PIRSR" id="PIRSR000097-2"/>
    </source>
</evidence>
<dbReference type="InterPro" id="IPR018170">
    <property type="entry name" value="Aldo/ket_reductase_CS"/>
</dbReference>
<dbReference type="PIRSF" id="PIRSF000097">
    <property type="entry name" value="AKR"/>
    <property type="match status" value="1"/>
</dbReference>
<gene>
    <name evidence="8" type="ORF">SSABA_v1c02120</name>
</gene>